<evidence type="ECO:0000313" key="1">
    <source>
        <dbReference type="EMBL" id="QSS48709.1"/>
    </source>
</evidence>
<dbReference type="EMBL" id="CP069102">
    <property type="protein sequence ID" value="QSS48709.1"/>
    <property type="molecule type" value="Genomic_DNA"/>
</dbReference>
<gene>
    <name evidence="1" type="ORF">I7I53_08799</name>
</gene>
<dbReference type="VEuPathDB" id="FungiDB:I7I53_08799"/>
<name>A0A8A1L3S8_AJEC8</name>
<organism evidence="1 2">
    <name type="scientific">Ajellomyces capsulatus (strain H88)</name>
    <name type="common">Darling's disease fungus</name>
    <name type="synonym">Histoplasma capsulatum</name>
    <dbReference type="NCBI Taxonomy" id="544711"/>
    <lineage>
        <taxon>Eukaryota</taxon>
        <taxon>Fungi</taxon>
        <taxon>Dikarya</taxon>
        <taxon>Ascomycota</taxon>
        <taxon>Pezizomycotina</taxon>
        <taxon>Eurotiomycetes</taxon>
        <taxon>Eurotiomycetidae</taxon>
        <taxon>Onygenales</taxon>
        <taxon>Ajellomycetaceae</taxon>
        <taxon>Histoplasma</taxon>
    </lineage>
</organism>
<proteinExistence type="predicted"/>
<evidence type="ECO:0000313" key="2">
    <source>
        <dbReference type="Proteomes" id="UP000663419"/>
    </source>
</evidence>
<protein>
    <submittedName>
        <fullName evidence="1">Uncharacterized protein</fullName>
    </submittedName>
</protein>
<dbReference type="Proteomes" id="UP000663419">
    <property type="component" value="Chromosome 1"/>
</dbReference>
<sequence>MINHPPAGVYLLAASRAAIRQRIPFRNKWPCSLRILIQAHSSVNACLAGTLSIIKLNGDFMNCRSGWLL</sequence>
<accession>A0A8A1L3S8</accession>
<dbReference type="AlphaFoldDB" id="A0A8A1L3S8"/>
<reference evidence="1" key="1">
    <citation type="submission" date="2021-01" db="EMBL/GenBank/DDBJ databases">
        <title>Chromosome-level genome assembly of a human fungal pathogen reveals clustering of transcriptionally co-regulated genes.</title>
        <authorList>
            <person name="Voorhies M."/>
            <person name="Cohen S."/>
            <person name="Shea T.P."/>
            <person name="Petrus S."/>
            <person name="Munoz J.F."/>
            <person name="Poplawski S."/>
            <person name="Goldman W.E."/>
            <person name="Michael T."/>
            <person name="Cuomo C.A."/>
            <person name="Sil A."/>
            <person name="Beyhan S."/>
        </authorList>
    </citation>
    <scope>NUCLEOTIDE SEQUENCE</scope>
    <source>
        <strain evidence="1">H88</strain>
    </source>
</reference>